<accession>A0ABR8LT02</accession>
<gene>
    <name evidence="2" type="ORF">IEG06_05145</name>
</gene>
<dbReference type="PROSITE" id="PS51186">
    <property type="entry name" value="GNAT"/>
    <property type="match status" value="1"/>
</dbReference>
<comment type="caution">
    <text evidence="2">The sequence shown here is derived from an EMBL/GenBank/DDBJ whole genome shotgun (WGS) entry which is preliminary data.</text>
</comment>
<sequence length="170" mass="19234">MIVTETKRLIITKFTLDDAQFFIDLVNTPKFKLFIGDRKVNTIDQAKARINNGHLKDYKTLGFGFYKLHLKAENNKPIGTNGLTKRDSLELPDIGFAMLPEYEGKGYGLESSLAILDLAKNNFNLKKIGAITKDNNVASIKLIEKLGFNFIKMVKPFEDDSELMLFAKNL</sequence>
<dbReference type="Pfam" id="PF13302">
    <property type="entry name" value="Acetyltransf_3"/>
    <property type="match status" value="1"/>
</dbReference>
<dbReference type="InterPro" id="IPR051531">
    <property type="entry name" value="N-acetyltransferase"/>
</dbReference>
<evidence type="ECO:0000259" key="1">
    <source>
        <dbReference type="PROSITE" id="PS51186"/>
    </source>
</evidence>
<name>A0ABR8LT02_9FLAO</name>
<dbReference type="Gene3D" id="3.40.630.30">
    <property type="match status" value="1"/>
</dbReference>
<reference evidence="2 3" key="1">
    <citation type="submission" date="2020-09" db="EMBL/GenBank/DDBJ databases">
        <title>Bacillus nautilus sp. nov., Chryseoglobus crepusculi sp. nov, and Psychrobacter noctis sp. nov., isolated from deep-sea sponges from the equatorial Atlantic.</title>
        <authorList>
            <person name="Stennett H.L."/>
            <person name="Williams S.E."/>
        </authorList>
    </citation>
    <scope>NUCLEOTIDE SEQUENCE [LARGE SCALE GENOMIC DNA]</scope>
    <source>
        <strain evidence="2 3">28M-24</strain>
    </source>
</reference>
<dbReference type="RefSeq" id="WP_191101080.1">
    <property type="nucleotide sequence ID" value="NZ_JACXXH010000002.1"/>
</dbReference>
<proteinExistence type="predicted"/>
<dbReference type="InterPro" id="IPR016181">
    <property type="entry name" value="Acyl_CoA_acyltransferase"/>
</dbReference>
<dbReference type="EMBL" id="JACXXH010000002">
    <property type="protein sequence ID" value="MBD3862826.1"/>
    <property type="molecule type" value="Genomic_DNA"/>
</dbReference>
<organism evidence="2 3">
    <name type="scientific">Olleya marilimosa</name>
    <dbReference type="NCBI Taxonomy" id="272164"/>
    <lineage>
        <taxon>Bacteria</taxon>
        <taxon>Pseudomonadati</taxon>
        <taxon>Bacteroidota</taxon>
        <taxon>Flavobacteriia</taxon>
        <taxon>Flavobacteriales</taxon>
        <taxon>Flavobacteriaceae</taxon>
    </lineage>
</organism>
<evidence type="ECO:0000313" key="3">
    <source>
        <dbReference type="Proteomes" id="UP000627521"/>
    </source>
</evidence>
<protein>
    <submittedName>
        <fullName evidence="2">GNAT family N-acetyltransferase</fullName>
    </submittedName>
</protein>
<keyword evidence="3" id="KW-1185">Reference proteome</keyword>
<dbReference type="PANTHER" id="PTHR43792">
    <property type="entry name" value="GNAT FAMILY, PUTATIVE (AFU_ORTHOLOGUE AFUA_3G00765)-RELATED-RELATED"/>
    <property type="match status" value="1"/>
</dbReference>
<evidence type="ECO:0000313" key="2">
    <source>
        <dbReference type="EMBL" id="MBD3862826.1"/>
    </source>
</evidence>
<dbReference type="PANTHER" id="PTHR43792:SF1">
    <property type="entry name" value="N-ACETYLTRANSFERASE DOMAIN-CONTAINING PROTEIN"/>
    <property type="match status" value="1"/>
</dbReference>
<dbReference type="Proteomes" id="UP000627521">
    <property type="component" value="Unassembled WGS sequence"/>
</dbReference>
<dbReference type="InterPro" id="IPR000182">
    <property type="entry name" value="GNAT_dom"/>
</dbReference>
<feature type="domain" description="N-acetyltransferase" evidence="1">
    <location>
        <begin position="9"/>
        <end position="170"/>
    </location>
</feature>
<dbReference type="SUPFAM" id="SSF55729">
    <property type="entry name" value="Acyl-CoA N-acyltransferases (Nat)"/>
    <property type="match status" value="1"/>
</dbReference>